<evidence type="ECO:0000256" key="1">
    <source>
        <dbReference type="SAM" id="Phobius"/>
    </source>
</evidence>
<evidence type="ECO:0000313" key="3">
    <source>
        <dbReference type="Proteomes" id="UP000823872"/>
    </source>
</evidence>
<keyword evidence="1" id="KW-1133">Transmembrane helix</keyword>
<proteinExistence type="predicted"/>
<reference evidence="2" key="3">
    <citation type="submission" date="2025-09" db="UniProtKB">
        <authorList>
            <consortium name="Ensembl"/>
        </authorList>
    </citation>
    <scope>IDENTIFICATION</scope>
    <source>
        <strain evidence="2">breed Abyssinian</strain>
    </source>
</reference>
<name>A0ABI7ZMZ4_FELCA</name>
<dbReference type="Ensembl" id="ENSFCTT00005067452.1">
    <property type="protein sequence ID" value="ENSFCTP00005048502.1"/>
    <property type="gene ID" value="ENSFCTG00005023613.1"/>
</dbReference>
<dbReference type="Proteomes" id="UP000823872">
    <property type="component" value="Chromosome B3"/>
</dbReference>
<keyword evidence="1" id="KW-0812">Transmembrane</keyword>
<evidence type="ECO:0000313" key="2">
    <source>
        <dbReference type="Ensembl" id="ENSFCTP00005048502.1"/>
    </source>
</evidence>
<organism evidence="2 3">
    <name type="scientific">Felis catus</name>
    <name type="common">Cat</name>
    <name type="synonym">Felis silvestris catus</name>
    <dbReference type="NCBI Taxonomy" id="9685"/>
    <lineage>
        <taxon>Eukaryota</taxon>
        <taxon>Metazoa</taxon>
        <taxon>Chordata</taxon>
        <taxon>Craniata</taxon>
        <taxon>Vertebrata</taxon>
        <taxon>Euteleostomi</taxon>
        <taxon>Mammalia</taxon>
        <taxon>Eutheria</taxon>
        <taxon>Laurasiatheria</taxon>
        <taxon>Carnivora</taxon>
        <taxon>Feliformia</taxon>
        <taxon>Felidae</taxon>
        <taxon>Felinae</taxon>
        <taxon>Felis</taxon>
    </lineage>
</organism>
<feature type="transmembrane region" description="Helical" evidence="1">
    <location>
        <begin position="82"/>
        <end position="99"/>
    </location>
</feature>
<sequence length="164" mass="19531">FIFAFVSLASGHVLSKILLWPRSKRFLPAFSWRILIISCLTFRDFIHFEFLFVYGVRKWSRSIFLHVAVQFSQHHLLKRLPLFHWIFFPALSQISWPYVLWVHFWVLYSIPLIRVSVLVSVPYCLDDYSFVIQLEVWDCDASSFGFLFQDCFGYSGSFLVPYKL</sequence>
<accession>A0ABI7ZMZ4</accession>
<protein>
    <submittedName>
        <fullName evidence="2">Uncharacterized protein</fullName>
    </submittedName>
</protein>
<keyword evidence="1" id="KW-0472">Membrane</keyword>
<dbReference type="GeneTree" id="ENSGT01140000286562"/>
<reference evidence="2 3" key="1">
    <citation type="submission" date="2021-02" db="EMBL/GenBank/DDBJ databases">
        <title>Safari Cat Assemblies.</title>
        <authorList>
            <person name="Bredemeyer K.R."/>
            <person name="Murphy W.J."/>
        </authorList>
    </citation>
    <scope>NUCLEOTIDE SEQUENCE [LARGE SCALE GENOMIC DNA]</scope>
</reference>
<reference evidence="2" key="2">
    <citation type="submission" date="2025-08" db="UniProtKB">
        <authorList>
            <consortium name="Ensembl"/>
        </authorList>
    </citation>
    <scope>IDENTIFICATION</scope>
    <source>
        <strain evidence="2">breed Abyssinian</strain>
    </source>
</reference>
<keyword evidence="3" id="KW-1185">Reference proteome</keyword>